<evidence type="ECO:0000256" key="3">
    <source>
        <dbReference type="ARBA" id="ARBA00022801"/>
    </source>
</evidence>
<dbReference type="Pfam" id="PF00293">
    <property type="entry name" value="NUDIX"/>
    <property type="match status" value="1"/>
</dbReference>
<dbReference type="InterPro" id="IPR020476">
    <property type="entry name" value="Nudix_hydrolase"/>
</dbReference>
<feature type="domain" description="Nudix hydrolase" evidence="5">
    <location>
        <begin position="6"/>
        <end position="136"/>
    </location>
</feature>
<comment type="cofactor">
    <cofactor evidence="1">
        <name>Mg(2+)</name>
        <dbReference type="ChEBI" id="CHEBI:18420"/>
    </cofactor>
</comment>
<dbReference type="PROSITE" id="PS51462">
    <property type="entry name" value="NUDIX"/>
    <property type="match status" value="1"/>
</dbReference>
<dbReference type="InterPro" id="IPR000086">
    <property type="entry name" value="NUDIX_hydrolase_dom"/>
</dbReference>
<gene>
    <name evidence="6" type="ORF">ACFQV2_23660</name>
</gene>
<dbReference type="Proteomes" id="UP001596512">
    <property type="component" value="Unassembled WGS sequence"/>
</dbReference>
<keyword evidence="3 4" id="KW-0378">Hydrolase</keyword>
<reference evidence="7" key="1">
    <citation type="journal article" date="2019" name="Int. J. Syst. Evol. Microbiol.">
        <title>The Global Catalogue of Microorganisms (GCM) 10K type strain sequencing project: providing services to taxonomists for standard genome sequencing and annotation.</title>
        <authorList>
            <consortium name="The Broad Institute Genomics Platform"/>
            <consortium name="The Broad Institute Genome Sequencing Center for Infectious Disease"/>
            <person name="Wu L."/>
            <person name="Ma J."/>
        </authorList>
    </citation>
    <scope>NUCLEOTIDE SEQUENCE [LARGE SCALE GENOMIC DNA]</scope>
    <source>
        <strain evidence="7">JCM 17695</strain>
    </source>
</reference>
<name>A0ABW2TQD1_9PSEU</name>
<evidence type="ECO:0000259" key="5">
    <source>
        <dbReference type="PROSITE" id="PS51462"/>
    </source>
</evidence>
<comment type="similarity">
    <text evidence="2 4">Belongs to the Nudix hydrolase family.</text>
</comment>
<evidence type="ECO:0000313" key="7">
    <source>
        <dbReference type="Proteomes" id="UP001596512"/>
    </source>
</evidence>
<protein>
    <submittedName>
        <fullName evidence="6">NUDIX hydrolase</fullName>
        <ecNumber evidence="6">3.6.-.-</ecNumber>
    </submittedName>
</protein>
<dbReference type="InterPro" id="IPR015797">
    <property type="entry name" value="NUDIX_hydrolase-like_dom_sf"/>
</dbReference>
<organism evidence="6 7">
    <name type="scientific">Actinokineospora soli</name>
    <dbReference type="NCBI Taxonomy" id="1048753"/>
    <lineage>
        <taxon>Bacteria</taxon>
        <taxon>Bacillati</taxon>
        <taxon>Actinomycetota</taxon>
        <taxon>Actinomycetes</taxon>
        <taxon>Pseudonocardiales</taxon>
        <taxon>Pseudonocardiaceae</taxon>
        <taxon>Actinokineospora</taxon>
    </lineage>
</organism>
<keyword evidence="7" id="KW-1185">Reference proteome</keyword>
<dbReference type="PANTHER" id="PTHR43046:SF16">
    <property type="entry name" value="ADP-RIBOSE PYROPHOSPHATASE YJHB-RELATED"/>
    <property type="match status" value="1"/>
</dbReference>
<dbReference type="SUPFAM" id="SSF55811">
    <property type="entry name" value="Nudix"/>
    <property type="match status" value="1"/>
</dbReference>
<dbReference type="PANTHER" id="PTHR43046">
    <property type="entry name" value="GDP-MANNOSE MANNOSYL HYDROLASE"/>
    <property type="match status" value="1"/>
</dbReference>
<accession>A0ABW2TQD1</accession>
<evidence type="ECO:0000256" key="4">
    <source>
        <dbReference type="RuleBase" id="RU003476"/>
    </source>
</evidence>
<dbReference type="EMBL" id="JBHTEY010000004">
    <property type="protein sequence ID" value="MFC7616027.1"/>
    <property type="molecule type" value="Genomic_DNA"/>
</dbReference>
<evidence type="ECO:0000256" key="1">
    <source>
        <dbReference type="ARBA" id="ARBA00001946"/>
    </source>
</evidence>
<dbReference type="PROSITE" id="PS00893">
    <property type="entry name" value="NUDIX_BOX"/>
    <property type="match status" value="1"/>
</dbReference>
<sequence length="145" mass="15978">MRKVKRTGPRVGAYVVCRRDGQLLLTRMVYVGLRWMLPGGGIEHGEDPVDAAVREVREETGYDVEIDDLLGVHNYVAEQDGVSHHALRIVYTGRIVGGELTNEVGGSSDLASWWPLEEVPKLDRATLVDIALKMADAPTRTGRIA</sequence>
<dbReference type="CDD" id="cd02883">
    <property type="entry name" value="NUDIX_Hydrolase"/>
    <property type="match status" value="1"/>
</dbReference>
<dbReference type="PRINTS" id="PR00502">
    <property type="entry name" value="NUDIXFAMILY"/>
</dbReference>
<comment type="caution">
    <text evidence="6">The sequence shown here is derived from an EMBL/GenBank/DDBJ whole genome shotgun (WGS) entry which is preliminary data.</text>
</comment>
<dbReference type="Gene3D" id="3.90.79.10">
    <property type="entry name" value="Nucleoside Triphosphate Pyrophosphohydrolase"/>
    <property type="match status" value="1"/>
</dbReference>
<proteinExistence type="inferred from homology"/>
<dbReference type="InterPro" id="IPR020084">
    <property type="entry name" value="NUDIX_hydrolase_CS"/>
</dbReference>
<evidence type="ECO:0000256" key="2">
    <source>
        <dbReference type="ARBA" id="ARBA00005582"/>
    </source>
</evidence>
<dbReference type="EC" id="3.6.-.-" evidence="6"/>
<dbReference type="GO" id="GO:0016787">
    <property type="term" value="F:hydrolase activity"/>
    <property type="evidence" value="ECO:0007669"/>
    <property type="project" value="UniProtKB-KW"/>
</dbReference>
<evidence type="ECO:0000313" key="6">
    <source>
        <dbReference type="EMBL" id="MFC7616027.1"/>
    </source>
</evidence>